<gene>
    <name evidence="1" type="ORF">JOF53_006955</name>
</gene>
<reference evidence="1 2" key="1">
    <citation type="submission" date="2021-03" db="EMBL/GenBank/DDBJ databases">
        <title>Sequencing the genomes of 1000 actinobacteria strains.</title>
        <authorList>
            <person name="Klenk H.-P."/>
        </authorList>
    </citation>
    <scope>NUCLEOTIDE SEQUENCE [LARGE SCALE GENOMIC DNA]</scope>
    <source>
        <strain evidence="1 2">DSM 44580</strain>
    </source>
</reference>
<name>A0ABS5ANE6_9PSEU</name>
<evidence type="ECO:0000313" key="2">
    <source>
        <dbReference type="Proteomes" id="UP001519363"/>
    </source>
</evidence>
<keyword evidence="2" id="KW-1185">Reference proteome</keyword>
<protein>
    <submittedName>
        <fullName evidence="1">Uncharacterized protein YbjT (DUF2867 family)</fullName>
    </submittedName>
</protein>
<dbReference type="RefSeq" id="WP_086787285.1">
    <property type="nucleotide sequence ID" value="NZ_JAGIOO010000001.1"/>
</dbReference>
<dbReference type="Gene3D" id="3.40.50.720">
    <property type="entry name" value="NAD(P)-binding Rossmann-like Domain"/>
    <property type="match status" value="1"/>
</dbReference>
<dbReference type="EMBL" id="JAGIOO010000001">
    <property type="protein sequence ID" value="MBP2478083.1"/>
    <property type="molecule type" value="Genomic_DNA"/>
</dbReference>
<organism evidence="1 2">
    <name type="scientific">Crossiella equi</name>
    <dbReference type="NCBI Taxonomy" id="130796"/>
    <lineage>
        <taxon>Bacteria</taxon>
        <taxon>Bacillati</taxon>
        <taxon>Actinomycetota</taxon>
        <taxon>Actinomycetes</taxon>
        <taxon>Pseudonocardiales</taxon>
        <taxon>Pseudonocardiaceae</taxon>
        <taxon>Crossiella</taxon>
    </lineage>
</organism>
<evidence type="ECO:0000313" key="1">
    <source>
        <dbReference type="EMBL" id="MBP2478083.1"/>
    </source>
</evidence>
<comment type="caution">
    <text evidence="1">The sequence shown here is derived from an EMBL/GenBank/DDBJ whole genome shotgun (WGS) entry which is preliminary data.</text>
</comment>
<dbReference type="Gene3D" id="3.90.25.10">
    <property type="entry name" value="UDP-galactose 4-epimerase, domain 1"/>
    <property type="match status" value="1"/>
</dbReference>
<dbReference type="Proteomes" id="UP001519363">
    <property type="component" value="Unassembled WGS sequence"/>
</dbReference>
<dbReference type="InterPro" id="IPR036291">
    <property type="entry name" value="NAD(P)-bd_dom_sf"/>
</dbReference>
<proteinExistence type="predicted"/>
<sequence>MRVLLLGTDPGVTDLLAAESADVRHCPLTTGPALHEAVEGTDAVLLDRGHTGRAYHVTGLVALTQADRVRVLGQTFGRPWRYEEVPRETYRKQLLATWPPAHAEAFRRR</sequence>
<accession>A0ABS5ANE6</accession>
<dbReference type="SUPFAM" id="SSF51735">
    <property type="entry name" value="NAD(P)-binding Rossmann-fold domains"/>
    <property type="match status" value="1"/>
</dbReference>